<accession>A0AAW0CK71</accession>
<dbReference type="InterPro" id="IPR016166">
    <property type="entry name" value="FAD-bd_PCMH"/>
</dbReference>
<dbReference type="AlphaFoldDB" id="A0AAW0CK71"/>
<evidence type="ECO:0000256" key="3">
    <source>
        <dbReference type="ARBA" id="ARBA00022827"/>
    </source>
</evidence>
<gene>
    <name evidence="6" type="ORF">VNI00_010628</name>
</gene>
<dbReference type="PANTHER" id="PTHR42973:SF13">
    <property type="entry name" value="FAD-BINDING PCMH-TYPE DOMAIN-CONTAINING PROTEIN"/>
    <property type="match status" value="1"/>
</dbReference>
<proteinExistence type="inferred from homology"/>
<protein>
    <recommendedName>
        <fullName evidence="5">FAD-binding PCMH-type domain-containing protein</fullName>
    </recommendedName>
</protein>
<evidence type="ECO:0000256" key="1">
    <source>
        <dbReference type="ARBA" id="ARBA00005466"/>
    </source>
</evidence>
<organism evidence="6 7">
    <name type="scientific">Paramarasmius palmivorus</name>
    <dbReference type="NCBI Taxonomy" id="297713"/>
    <lineage>
        <taxon>Eukaryota</taxon>
        <taxon>Fungi</taxon>
        <taxon>Dikarya</taxon>
        <taxon>Basidiomycota</taxon>
        <taxon>Agaricomycotina</taxon>
        <taxon>Agaricomycetes</taxon>
        <taxon>Agaricomycetidae</taxon>
        <taxon>Agaricales</taxon>
        <taxon>Marasmiineae</taxon>
        <taxon>Marasmiaceae</taxon>
        <taxon>Paramarasmius</taxon>
    </lineage>
</organism>
<dbReference type="PROSITE" id="PS51387">
    <property type="entry name" value="FAD_PCMH"/>
    <property type="match status" value="1"/>
</dbReference>
<comment type="caution">
    <text evidence="6">The sequence shown here is derived from an EMBL/GenBank/DDBJ whole genome shotgun (WGS) entry which is preliminary data.</text>
</comment>
<dbReference type="Pfam" id="PF01565">
    <property type="entry name" value="FAD_binding_4"/>
    <property type="match status" value="1"/>
</dbReference>
<feature type="domain" description="FAD-binding PCMH-type" evidence="5">
    <location>
        <begin position="1"/>
        <end position="258"/>
    </location>
</feature>
<dbReference type="GO" id="GO:0016491">
    <property type="term" value="F:oxidoreductase activity"/>
    <property type="evidence" value="ECO:0007669"/>
    <property type="project" value="UniProtKB-KW"/>
</dbReference>
<evidence type="ECO:0000313" key="6">
    <source>
        <dbReference type="EMBL" id="KAK7038743.1"/>
    </source>
</evidence>
<dbReference type="GO" id="GO:0071949">
    <property type="term" value="F:FAD binding"/>
    <property type="evidence" value="ECO:0007669"/>
    <property type="project" value="InterPro"/>
</dbReference>
<keyword evidence="4" id="KW-0560">Oxidoreductase</keyword>
<name>A0AAW0CK71_9AGAR</name>
<sequence length="388" mass="41652">MQANSCVLLQLRVVAASETRSPFAIKGGGHIGNAGFSSTLGVQISMSRFDKVDYDKASSTVKIGAGLFWDDVYARLMPDGVKVVGGRVPGVGVGGLLLGGGYSYFSDQYGLSVDSIVSHDLVLPNGTAIVVTEGTDADLFFALKVASIVSPINTSSAVNQAVVNWNTHNKDLKANMPTVTTSLLYDAPMQPLGIFDEFFNVPGASVKASGVVSLPEAMEVLHGTLGALNPPRTARNTLSASRYTMGILDEVSAQLQKTVSEARANNRSFVLITVTPEPFLQPNVRSTDSAYPHPPGRFVSPSILEAHYADPTDDDYFVNAIYAARQAIQARAIEEGQSFADDILYNNYAPADTPLELLYGNNLDRLREIRTRIDPENVMELAGGFKIK</sequence>
<dbReference type="Proteomes" id="UP001383192">
    <property type="component" value="Unassembled WGS sequence"/>
</dbReference>
<keyword evidence="2" id="KW-0285">Flavoprotein</keyword>
<dbReference type="InterPro" id="IPR050416">
    <property type="entry name" value="FAD-linked_Oxidoreductase"/>
</dbReference>
<dbReference type="SUPFAM" id="SSF56176">
    <property type="entry name" value="FAD-binding/transporter-associated domain-like"/>
    <property type="match status" value="1"/>
</dbReference>
<evidence type="ECO:0000259" key="5">
    <source>
        <dbReference type="PROSITE" id="PS51387"/>
    </source>
</evidence>
<keyword evidence="7" id="KW-1185">Reference proteome</keyword>
<dbReference type="Pfam" id="PF08031">
    <property type="entry name" value="BBE"/>
    <property type="match status" value="1"/>
</dbReference>
<keyword evidence="3" id="KW-0274">FAD</keyword>
<dbReference type="EMBL" id="JAYKXP010000043">
    <property type="protein sequence ID" value="KAK7038743.1"/>
    <property type="molecule type" value="Genomic_DNA"/>
</dbReference>
<comment type="similarity">
    <text evidence="1">Belongs to the oxygen-dependent FAD-linked oxidoreductase family.</text>
</comment>
<dbReference type="PANTHER" id="PTHR42973">
    <property type="entry name" value="BINDING OXIDOREDUCTASE, PUTATIVE (AFU_ORTHOLOGUE AFUA_1G17690)-RELATED"/>
    <property type="match status" value="1"/>
</dbReference>
<evidence type="ECO:0000256" key="2">
    <source>
        <dbReference type="ARBA" id="ARBA00022630"/>
    </source>
</evidence>
<dbReference type="InterPro" id="IPR036318">
    <property type="entry name" value="FAD-bd_PCMH-like_sf"/>
</dbReference>
<dbReference type="Gene3D" id="3.30.465.10">
    <property type="match status" value="1"/>
</dbReference>
<reference evidence="6 7" key="1">
    <citation type="submission" date="2024-01" db="EMBL/GenBank/DDBJ databases">
        <title>A draft genome for a cacao thread blight-causing isolate of Paramarasmius palmivorus.</title>
        <authorList>
            <person name="Baruah I.K."/>
            <person name="Bukari Y."/>
            <person name="Amoako-Attah I."/>
            <person name="Meinhardt L.W."/>
            <person name="Bailey B.A."/>
            <person name="Cohen S.P."/>
        </authorList>
    </citation>
    <scope>NUCLEOTIDE SEQUENCE [LARGE SCALE GENOMIC DNA]</scope>
    <source>
        <strain evidence="6 7">GH-12</strain>
    </source>
</reference>
<dbReference type="InterPro" id="IPR016169">
    <property type="entry name" value="FAD-bd_PCMH_sub2"/>
</dbReference>
<evidence type="ECO:0000256" key="4">
    <source>
        <dbReference type="ARBA" id="ARBA00023002"/>
    </source>
</evidence>
<dbReference type="InterPro" id="IPR012951">
    <property type="entry name" value="BBE"/>
</dbReference>
<evidence type="ECO:0000313" key="7">
    <source>
        <dbReference type="Proteomes" id="UP001383192"/>
    </source>
</evidence>
<dbReference type="InterPro" id="IPR006094">
    <property type="entry name" value="Oxid_FAD_bind_N"/>
</dbReference>